<evidence type="ECO:0008006" key="3">
    <source>
        <dbReference type="Google" id="ProtNLM"/>
    </source>
</evidence>
<protein>
    <recommendedName>
        <fullName evidence="3">DNA mismatch repair protein</fullName>
    </recommendedName>
</protein>
<organism evidence="1 2">
    <name type="scientific">Aliarcobacter butzleri</name>
    <dbReference type="NCBI Taxonomy" id="28197"/>
    <lineage>
        <taxon>Bacteria</taxon>
        <taxon>Pseudomonadati</taxon>
        <taxon>Campylobacterota</taxon>
        <taxon>Epsilonproteobacteria</taxon>
        <taxon>Campylobacterales</taxon>
        <taxon>Arcobacteraceae</taxon>
        <taxon>Aliarcobacter</taxon>
    </lineage>
</organism>
<reference evidence="1" key="1">
    <citation type="journal article" date="2023" name="Antibiotics">
        <title>Genomic Characterization of Antibiotic-Resistant Campylobacterales Isolated from Chilean Poultry Meat.</title>
        <authorList>
            <person name="Concha-Toloza M."/>
            <person name="Lopez-Cantillo M."/>
            <person name="Molina-Mora J.A."/>
            <person name="Collado L."/>
        </authorList>
    </citation>
    <scope>NUCLEOTIDE SEQUENCE</scope>
    <source>
        <strain evidence="1">FR1p153A2</strain>
    </source>
</reference>
<accession>A0AAW6VF50</accession>
<comment type="caution">
    <text evidence="1">The sequence shown here is derived from an EMBL/GenBank/DDBJ whole genome shotgun (WGS) entry which is preliminary data.</text>
</comment>
<sequence>MREEVAELLENRGELLTITYFKLQKLFEKKYGSNALVLMEIGTFFEVYEVNNDEEKIGKAKEIAELLNIQLTRKNKSILETLLYTN</sequence>
<dbReference type="EMBL" id="JAQTJK010000002">
    <property type="protein sequence ID" value="MDK2040777.1"/>
    <property type="molecule type" value="Genomic_DNA"/>
</dbReference>
<dbReference type="SUPFAM" id="SSF55271">
    <property type="entry name" value="DNA repair protein MutS, domain I"/>
    <property type="match status" value="1"/>
</dbReference>
<name>A0AAW6VF50_9BACT</name>
<evidence type="ECO:0000313" key="2">
    <source>
        <dbReference type="Proteomes" id="UP001237501"/>
    </source>
</evidence>
<dbReference type="GO" id="GO:0030983">
    <property type="term" value="F:mismatched DNA binding"/>
    <property type="evidence" value="ECO:0007669"/>
    <property type="project" value="InterPro"/>
</dbReference>
<dbReference type="GO" id="GO:0006298">
    <property type="term" value="P:mismatch repair"/>
    <property type="evidence" value="ECO:0007669"/>
    <property type="project" value="InterPro"/>
</dbReference>
<gene>
    <name evidence="1" type="ORF">PT517_03155</name>
</gene>
<reference evidence="1" key="2">
    <citation type="submission" date="2023-02" db="EMBL/GenBank/DDBJ databases">
        <authorList>
            <person name="Concha-Toloza M."/>
            <person name="Lopez-Cantillo M."/>
            <person name="Molina-Mora J."/>
            <person name="Collado L."/>
        </authorList>
    </citation>
    <scope>NUCLEOTIDE SEQUENCE</scope>
    <source>
        <strain evidence="1">FR1p153A2</strain>
    </source>
</reference>
<dbReference type="Proteomes" id="UP001237501">
    <property type="component" value="Unassembled WGS sequence"/>
</dbReference>
<dbReference type="AlphaFoldDB" id="A0AAW6VF50"/>
<dbReference type="InterPro" id="IPR016151">
    <property type="entry name" value="DNA_mismatch_repair_MutS_N"/>
</dbReference>
<evidence type="ECO:0000313" key="1">
    <source>
        <dbReference type="EMBL" id="MDK2040777.1"/>
    </source>
</evidence>
<dbReference type="GO" id="GO:0005524">
    <property type="term" value="F:ATP binding"/>
    <property type="evidence" value="ECO:0007669"/>
    <property type="project" value="InterPro"/>
</dbReference>
<dbReference type="Gene3D" id="3.40.1170.10">
    <property type="entry name" value="DNA repair protein MutS, domain I"/>
    <property type="match status" value="1"/>
</dbReference>
<proteinExistence type="predicted"/>